<protein>
    <submittedName>
        <fullName evidence="2">Uncharacterized protein</fullName>
    </submittedName>
</protein>
<name>A0A915ITJ6_ROMCU</name>
<accession>A0A915ITJ6</accession>
<sequence>MENNGSSVSNGNLVVAVGTSSALVNNVAPPVQLSAVVAASPHVASAPVIFDVVAPAANMAAAVIAGGGVSRAVSPTNFSSSSSTSTTATATVSQQYQNAAISTSTASTSNTANLILSSSVISSSDLFMNQTVAENWCYTHVKVTKFSYMWTINNF</sequence>
<dbReference type="AlphaFoldDB" id="A0A915ITJ6"/>
<evidence type="ECO:0000313" key="2">
    <source>
        <dbReference type="WBParaSite" id="nRc.2.0.1.t17180-RA"/>
    </source>
</evidence>
<proteinExistence type="predicted"/>
<keyword evidence="1" id="KW-1185">Reference proteome</keyword>
<reference evidence="2" key="1">
    <citation type="submission" date="2022-11" db="UniProtKB">
        <authorList>
            <consortium name="WormBaseParasite"/>
        </authorList>
    </citation>
    <scope>IDENTIFICATION</scope>
</reference>
<organism evidence="1 2">
    <name type="scientific">Romanomermis culicivorax</name>
    <name type="common">Nematode worm</name>
    <dbReference type="NCBI Taxonomy" id="13658"/>
    <lineage>
        <taxon>Eukaryota</taxon>
        <taxon>Metazoa</taxon>
        <taxon>Ecdysozoa</taxon>
        <taxon>Nematoda</taxon>
        <taxon>Enoplea</taxon>
        <taxon>Dorylaimia</taxon>
        <taxon>Mermithida</taxon>
        <taxon>Mermithoidea</taxon>
        <taxon>Mermithidae</taxon>
        <taxon>Romanomermis</taxon>
    </lineage>
</organism>
<evidence type="ECO:0000313" key="1">
    <source>
        <dbReference type="Proteomes" id="UP000887565"/>
    </source>
</evidence>
<dbReference type="WBParaSite" id="nRc.2.0.1.t17180-RA">
    <property type="protein sequence ID" value="nRc.2.0.1.t17180-RA"/>
    <property type="gene ID" value="nRc.2.0.1.g17180"/>
</dbReference>
<dbReference type="Proteomes" id="UP000887565">
    <property type="component" value="Unplaced"/>
</dbReference>